<dbReference type="InterPro" id="IPR015424">
    <property type="entry name" value="PyrdxlP-dep_Trfase"/>
</dbReference>
<feature type="chain" id="PRO_5025621242" evidence="3">
    <location>
        <begin position="17"/>
        <end position="561"/>
    </location>
</feature>
<protein>
    <submittedName>
        <fullName evidence="4">Aminotransferase class III-fold pyridoxal phosphate-dependent enzyme</fullName>
    </submittedName>
</protein>
<evidence type="ECO:0000256" key="3">
    <source>
        <dbReference type="SAM" id="SignalP"/>
    </source>
</evidence>
<dbReference type="Gene3D" id="3.90.1150.10">
    <property type="entry name" value="Aspartate Aminotransferase, domain 1"/>
    <property type="match status" value="2"/>
</dbReference>
<proteinExistence type="predicted"/>
<organism evidence="4 5">
    <name type="scientific">Methylobacterium mesophilicum SR1.6/6</name>
    <dbReference type="NCBI Taxonomy" id="908290"/>
    <lineage>
        <taxon>Bacteria</taxon>
        <taxon>Pseudomonadati</taxon>
        <taxon>Pseudomonadota</taxon>
        <taxon>Alphaproteobacteria</taxon>
        <taxon>Hyphomicrobiales</taxon>
        <taxon>Methylobacteriaceae</taxon>
        <taxon>Methylobacterium</taxon>
    </lineage>
</organism>
<dbReference type="InterPro" id="IPR005814">
    <property type="entry name" value="Aminotrans_3"/>
</dbReference>
<dbReference type="RefSeq" id="WP_010682390.1">
    <property type="nucleotide sequence ID" value="NZ_CP043538.1"/>
</dbReference>
<evidence type="ECO:0000313" key="5">
    <source>
        <dbReference type="Proteomes" id="UP000012488"/>
    </source>
</evidence>
<evidence type="ECO:0000313" key="4">
    <source>
        <dbReference type="EMBL" id="QGY03001.1"/>
    </source>
</evidence>
<dbReference type="PANTHER" id="PTHR43713">
    <property type="entry name" value="GLUTAMATE-1-SEMIALDEHYDE 2,1-AMINOMUTASE"/>
    <property type="match status" value="1"/>
</dbReference>
<evidence type="ECO:0000256" key="1">
    <source>
        <dbReference type="ARBA" id="ARBA00001933"/>
    </source>
</evidence>
<dbReference type="InterPro" id="IPR049704">
    <property type="entry name" value="Aminotrans_3_PPA_site"/>
</dbReference>
<dbReference type="PROSITE" id="PS00600">
    <property type="entry name" value="AA_TRANSFER_CLASS_3"/>
    <property type="match status" value="1"/>
</dbReference>
<name>A0A6B9FK70_9HYPH</name>
<comment type="cofactor">
    <cofactor evidence="1">
        <name>pyridoxal 5'-phosphate</name>
        <dbReference type="ChEBI" id="CHEBI:597326"/>
    </cofactor>
</comment>
<dbReference type="AlphaFoldDB" id="A0A6B9FK70"/>
<dbReference type="PANTHER" id="PTHR43713:SF3">
    <property type="entry name" value="GLUTAMATE-1-SEMIALDEHYDE 2,1-AMINOMUTASE 1, CHLOROPLASTIC-RELATED"/>
    <property type="match status" value="1"/>
</dbReference>
<dbReference type="GO" id="GO:0030170">
    <property type="term" value="F:pyridoxal phosphate binding"/>
    <property type="evidence" value="ECO:0007669"/>
    <property type="project" value="InterPro"/>
</dbReference>
<dbReference type="KEGG" id="mmes:MMSR116_14755"/>
<sequence>MSALLAALSATAAALALPRAAERLQLSRAKHPSLTGHARMARRVAGLIPRYAYSQRAFFRSDDPDETVALRREAGFARLSDLYRTRFARTRAETEAVRDGLSDLQFTGLYRVPFQYAEHVRAHLSAGAFAASSEGVTVTDLDGNVFYDLAGSYGVNLFGVDFYRACLTEGAARVAALGPVLGPLHPVVTGNVARLKAISGLDEVSFHMSGTEAVMQAVRLARYHTGRRRIVRLCGAYHGWWGEVQPGIGNPVPTRDTLTLADLSARTLQVLGTRRDVACVLVNPLQAMHPNAGAPADSALVDSGRNSAFDRAAYTAWLQDLRAVCSARGIVLILDEVFLGFRLARGGAQAYFGIQADMVTYGKTLGGGLPVGVLCGRADLMRRYRDDRPVDICFARGTFNAHPYVMGAMAAFLDRLDTPEVAKLYRDLDATWDGRAASLNGLLAESGLPVRVATMSTVWTVLYTKPSRYNWMLQFYLRAEGLALSWVGTGRLIFSLAYDDAAFETVASRFVAAAQAMRADGWWDGGAASDKVIRRSILREIAAIRLGRHGARFGLRAPDQG</sequence>
<keyword evidence="3" id="KW-0732">Signal</keyword>
<reference evidence="4 5" key="1">
    <citation type="journal article" date="2012" name="Genet. Mol. Biol.">
        <title>Analysis of 16S rRNA and mxaF genes revealing insights into Methylobacterium niche-specific plant association.</title>
        <authorList>
            <person name="Dourado M.N."/>
            <person name="Andreote F.D."/>
            <person name="Dini-Andreote F."/>
            <person name="Conti R."/>
            <person name="Araujo J.M."/>
            <person name="Araujo W.L."/>
        </authorList>
    </citation>
    <scope>NUCLEOTIDE SEQUENCE [LARGE SCALE GENOMIC DNA]</scope>
    <source>
        <strain evidence="4 5">SR1.6/6</strain>
    </source>
</reference>
<evidence type="ECO:0000256" key="2">
    <source>
        <dbReference type="ARBA" id="ARBA00022898"/>
    </source>
</evidence>
<gene>
    <name evidence="4" type="ORF">MMSR116_14755</name>
</gene>
<dbReference type="SUPFAM" id="SSF53383">
    <property type="entry name" value="PLP-dependent transferases"/>
    <property type="match status" value="1"/>
</dbReference>
<dbReference type="InterPro" id="IPR015421">
    <property type="entry name" value="PyrdxlP-dep_Trfase_major"/>
</dbReference>
<keyword evidence="4" id="KW-0808">Transferase</keyword>
<reference evidence="4 5" key="2">
    <citation type="journal article" date="2013" name="Genome Announc.">
        <title>Draft Genome Sequence of Methylobacterium mesophilicum Strain SR1.6/6, Isolated from Citrus sinensis.</title>
        <authorList>
            <person name="Marinho Almeida D."/>
            <person name="Dini-Andreote F."/>
            <person name="Camargo Neves A.A."/>
            <person name="Juca Ramos R.T."/>
            <person name="Andreote F.D."/>
            <person name="Carneiro A.R."/>
            <person name="Oliveira de Souza Lima A."/>
            <person name="Caracciolo Gomes de Sa P.H."/>
            <person name="Ribeiro Barbosa M.S."/>
            <person name="Araujo W.L."/>
            <person name="Silva A."/>
        </authorList>
    </citation>
    <scope>NUCLEOTIDE SEQUENCE [LARGE SCALE GENOMIC DNA]</scope>
    <source>
        <strain evidence="4 5">SR1.6/6</strain>
    </source>
</reference>
<dbReference type="EMBL" id="CP043538">
    <property type="protein sequence ID" value="QGY03001.1"/>
    <property type="molecule type" value="Genomic_DNA"/>
</dbReference>
<keyword evidence="4" id="KW-0032">Aminotransferase</keyword>
<dbReference type="Gene3D" id="3.40.640.10">
    <property type="entry name" value="Type I PLP-dependent aspartate aminotransferase-like (Major domain)"/>
    <property type="match status" value="2"/>
</dbReference>
<accession>A0A6B9FK70</accession>
<dbReference type="GO" id="GO:0008483">
    <property type="term" value="F:transaminase activity"/>
    <property type="evidence" value="ECO:0007669"/>
    <property type="project" value="UniProtKB-KW"/>
</dbReference>
<feature type="signal peptide" evidence="3">
    <location>
        <begin position="1"/>
        <end position="16"/>
    </location>
</feature>
<keyword evidence="2" id="KW-0663">Pyridoxal phosphate</keyword>
<dbReference type="InterPro" id="IPR015422">
    <property type="entry name" value="PyrdxlP-dep_Trfase_small"/>
</dbReference>
<dbReference type="Proteomes" id="UP000012488">
    <property type="component" value="Chromosome"/>
</dbReference>
<dbReference type="Pfam" id="PF00202">
    <property type="entry name" value="Aminotran_3"/>
    <property type="match status" value="2"/>
</dbReference>
<dbReference type="OrthoDB" id="9801052at2"/>